<feature type="transmembrane region" description="Helical" evidence="2">
    <location>
        <begin position="46"/>
        <end position="67"/>
    </location>
</feature>
<proteinExistence type="predicted"/>
<evidence type="ECO:0000256" key="2">
    <source>
        <dbReference type="SAM" id="Phobius"/>
    </source>
</evidence>
<keyword evidence="2" id="KW-0812">Transmembrane</keyword>
<organism evidence="3 4">
    <name type="scientific">Terrabacter lapilli</name>
    <dbReference type="NCBI Taxonomy" id="436231"/>
    <lineage>
        <taxon>Bacteria</taxon>
        <taxon>Bacillati</taxon>
        <taxon>Actinomycetota</taxon>
        <taxon>Actinomycetes</taxon>
        <taxon>Micrococcales</taxon>
        <taxon>Intrasporangiaceae</taxon>
        <taxon>Terrabacter</taxon>
    </lineage>
</organism>
<protein>
    <submittedName>
        <fullName evidence="3">Uncharacterized protein</fullName>
    </submittedName>
</protein>
<name>A0ABP5DYH2_9MICO</name>
<feature type="region of interest" description="Disordered" evidence="1">
    <location>
        <begin position="1"/>
        <end position="32"/>
    </location>
</feature>
<keyword evidence="2" id="KW-1133">Transmembrane helix</keyword>
<evidence type="ECO:0000313" key="3">
    <source>
        <dbReference type="EMBL" id="GAA1988627.1"/>
    </source>
</evidence>
<evidence type="ECO:0000256" key="1">
    <source>
        <dbReference type="SAM" id="MobiDB-lite"/>
    </source>
</evidence>
<comment type="caution">
    <text evidence="3">The sequence shown here is derived from an EMBL/GenBank/DDBJ whole genome shotgun (WGS) entry which is preliminary data.</text>
</comment>
<dbReference type="EMBL" id="BAAAPU010000009">
    <property type="protein sequence ID" value="GAA1988627.1"/>
    <property type="molecule type" value="Genomic_DNA"/>
</dbReference>
<accession>A0ABP5DYH2</accession>
<keyword evidence="4" id="KW-1185">Reference proteome</keyword>
<reference evidence="4" key="1">
    <citation type="journal article" date="2019" name="Int. J. Syst. Evol. Microbiol.">
        <title>The Global Catalogue of Microorganisms (GCM) 10K type strain sequencing project: providing services to taxonomists for standard genome sequencing and annotation.</title>
        <authorList>
            <consortium name="The Broad Institute Genomics Platform"/>
            <consortium name="The Broad Institute Genome Sequencing Center for Infectious Disease"/>
            <person name="Wu L."/>
            <person name="Ma J."/>
        </authorList>
    </citation>
    <scope>NUCLEOTIDE SEQUENCE [LARGE SCALE GENOMIC DNA]</scope>
    <source>
        <strain evidence="4">JCM 15628</strain>
    </source>
</reference>
<sequence length="70" mass="7347">MNGCDPSEQGRDRLTPTACDGPHDAPGSAWPRMGRMLMGKKRTQRITVGVILGVIVVSLALSLITSATGP</sequence>
<evidence type="ECO:0000313" key="4">
    <source>
        <dbReference type="Proteomes" id="UP001500013"/>
    </source>
</evidence>
<gene>
    <name evidence="3" type="ORF">GCM10009817_32750</name>
</gene>
<keyword evidence="2" id="KW-0472">Membrane</keyword>
<dbReference type="Proteomes" id="UP001500013">
    <property type="component" value="Unassembled WGS sequence"/>
</dbReference>